<evidence type="ECO:0000313" key="3">
    <source>
        <dbReference type="EMBL" id="MBB5871203.1"/>
    </source>
</evidence>
<accession>A0A841BWA1</accession>
<reference evidence="3 4" key="1">
    <citation type="submission" date="2020-08" db="EMBL/GenBank/DDBJ databases">
        <title>Sequencing the genomes of 1000 actinobacteria strains.</title>
        <authorList>
            <person name="Klenk H.-P."/>
        </authorList>
    </citation>
    <scope>NUCLEOTIDE SEQUENCE [LARGE SCALE GENOMIC DNA]</scope>
    <source>
        <strain evidence="3 4">DSM 45362</strain>
    </source>
</reference>
<dbReference type="AlphaFoldDB" id="A0A841BWA1"/>
<organism evidence="3 4">
    <name type="scientific">Allocatelliglobosispora scoriae</name>
    <dbReference type="NCBI Taxonomy" id="643052"/>
    <lineage>
        <taxon>Bacteria</taxon>
        <taxon>Bacillati</taxon>
        <taxon>Actinomycetota</taxon>
        <taxon>Actinomycetes</taxon>
        <taxon>Micromonosporales</taxon>
        <taxon>Micromonosporaceae</taxon>
        <taxon>Allocatelliglobosispora</taxon>
    </lineage>
</organism>
<evidence type="ECO:0000256" key="1">
    <source>
        <dbReference type="SAM" id="MobiDB-lite"/>
    </source>
</evidence>
<protein>
    <recommendedName>
        <fullName evidence="5">Lipoprotein</fullName>
    </recommendedName>
</protein>
<dbReference type="Proteomes" id="UP000587527">
    <property type="component" value="Unassembled WGS sequence"/>
</dbReference>
<gene>
    <name evidence="3" type="ORF">F4553_004582</name>
</gene>
<feature type="region of interest" description="Disordered" evidence="1">
    <location>
        <begin position="233"/>
        <end position="259"/>
    </location>
</feature>
<evidence type="ECO:0000256" key="2">
    <source>
        <dbReference type="SAM" id="SignalP"/>
    </source>
</evidence>
<dbReference type="RefSeq" id="WP_184839111.1">
    <property type="nucleotide sequence ID" value="NZ_JACHMN010000002.1"/>
</dbReference>
<feature type="chain" id="PRO_5039666516" description="Lipoprotein" evidence="2">
    <location>
        <begin position="25"/>
        <end position="259"/>
    </location>
</feature>
<dbReference type="PROSITE" id="PS51257">
    <property type="entry name" value="PROKAR_LIPOPROTEIN"/>
    <property type="match status" value="1"/>
</dbReference>
<feature type="compositionally biased region" description="Pro residues" evidence="1">
    <location>
        <begin position="233"/>
        <end position="244"/>
    </location>
</feature>
<dbReference type="EMBL" id="JACHMN010000002">
    <property type="protein sequence ID" value="MBB5871203.1"/>
    <property type="molecule type" value="Genomic_DNA"/>
</dbReference>
<name>A0A841BWA1_9ACTN</name>
<sequence length="259" mass="26136">MRSASRVCALLLAVAGAASTGACGGADPIAEASSPAAPTKAAEPRLQLAARAAAAQDLRQVAQYAFRANGRPQRTVVVTLAADDTWRVDVQGGALGGTVDIALVRTGGKTYHCALASTAYPTPGCVEVTKMSKTFDPLVWHLFTDWLTAFTDRDMPLVVSKANSILGTTGTCFSVDSSTVSVTSPVDAGIYCYADDGTLTAAKVSFGTLALVAPPAAGPPTVTLPAAVVPGKPLPIASPSPSPSPSASGSLKPSPKPSA</sequence>
<feature type="signal peptide" evidence="2">
    <location>
        <begin position="1"/>
        <end position="24"/>
    </location>
</feature>
<evidence type="ECO:0008006" key="5">
    <source>
        <dbReference type="Google" id="ProtNLM"/>
    </source>
</evidence>
<keyword evidence="2" id="KW-0732">Signal</keyword>
<proteinExistence type="predicted"/>
<evidence type="ECO:0000313" key="4">
    <source>
        <dbReference type="Proteomes" id="UP000587527"/>
    </source>
</evidence>
<keyword evidence="4" id="KW-1185">Reference proteome</keyword>
<comment type="caution">
    <text evidence="3">The sequence shown here is derived from an EMBL/GenBank/DDBJ whole genome shotgun (WGS) entry which is preliminary data.</text>
</comment>